<evidence type="ECO:0000259" key="7">
    <source>
        <dbReference type="Pfam" id="PF07715"/>
    </source>
</evidence>
<gene>
    <name evidence="8" type="ORF">ESD82_08275</name>
</gene>
<dbReference type="PANTHER" id="PTHR32552:SF68">
    <property type="entry name" value="FERRICHROME OUTER MEMBRANE TRANSPORTER_PHAGE RECEPTOR"/>
    <property type="match status" value="1"/>
</dbReference>
<dbReference type="PROSITE" id="PS52016">
    <property type="entry name" value="TONB_DEPENDENT_REC_3"/>
    <property type="match status" value="1"/>
</dbReference>
<keyword evidence="8" id="KW-0675">Receptor</keyword>
<dbReference type="Proteomes" id="UP000326453">
    <property type="component" value="Plasmid pPAN2"/>
</dbReference>
<dbReference type="PANTHER" id="PTHR32552">
    <property type="entry name" value="FERRICHROME IRON RECEPTOR-RELATED"/>
    <property type="match status" value="1"/>
</dbReference>
<dbReference type="InterPro" id="IPR037066">
    <property type="entry name" value="Plug_dom_sf"/>
</dbReference>
<evidence type="ECO:0000256" key="6">
    <source>
        <dbReference type="SAM" id="MobiDB-lite"/>
    </source>
</evidence>
<keyword evidence="5" id="KW-0812">Transmembrane</keyword>
<organism evidence="8 9">
    <name type="scientific">Paracoccus pantotrophus</name>
    <name type="common">Thiosphaera pantotropha</name>
    <dbReference type="NCBI Taxonomy" id="82367"/>
    <lineage>
        <taxon>Bacteria</taxon>
        <taxon>Pseudomonadati</taxon>
        <taxon>Pseudomonadota</taxon>
        <taxon>Alphaproteobacteria</taxon>
        <taxon>Rhodobacterales</taxon>
        <taxon>Paracoccaceae</taxon>
        <taxon>Paracoccus</taxon>
    </lineage>
</organism>
<keyword evidence="5" id="KW-0813">Transport</keyword>
<comment type="similarity">
    <text evidence="5">Belongs to the TonB-dependent receptor family.</text>
</comment>
<keyword evidence="4" id="KW-0406">Ion transport</keyword>
<sequence>MSACLPSRRPAPSPRTSRIPARPSWVRSCWTPLPSRGLKTPSAPLAGRVARSLAITKTGRPILATQSSVSVVPRAQIEEQGATNLSEALSYSAGIVTGNYGGDPRFDSLFLRSFNLENDKFLDGLRLMRATQFPTSAPVFELYGLGRVEVLRGPALVFYGAGSPAGLVNMVQSTRPQPEILHFLQPPVTGRFFAVRTADPPPG</sequence>
<dbReference type="EMBL" id="CP044425">
    <property type="protein sequence ID" value="QFG36227.1"/>
    <property type="molecule type" value="Genomic_DNA"/>
</dbReference>
<comment type="subcellular location">
    <subcellularLocation>
        <location evidence="5">Cell outer membrane</location>
        <topology evidence="5">Multi-pass membrane protein</topology>
    </subcellularLocation>
</comment>
<keyword evidence="8" id="KW-0614">Plasmid</keyword>
<dbReference type="InterPro" id="IPR012910">
    <property type="entry name" value="Plug_dom"/>
</dbReference>
<proteinExistence type="inferred from homology"/>
<keyword evidence="5" id="KW-0472">Membrane</keyword>
<geneLocation type="plasmid" evidence="9">
    <name>ppan2</name>
</geneLocation>
<evidence type="ECO:0000256" key="2">
    <source>
        <dbReference type="ARBA" id="ARBA00022729"/>
    </source>
</evidence>
<dbReference type="SUPFAM" id="SSF56935">
    <property type="entry name" value="Porins"/>
    <property type="match status" value="1"/>
</dbReference>
<keyword evidence="2" id="KW-0732">Signal</keyword>
<dbReference type="Pfam" id="PF07715">
    <property type="entry name" value="Plug"/>
    <property type="match status" value="1"/>
</dbReference>
<keyword evidence="5" id="KW-1134">Transmembrane beta strand</keyword>
<keyword evidence="5" id="KW-0998">Cell outer membrane</keyword>
<dbReference type="InterPro" id="IPR039426">
    <property type="entry name" value="TonB-dep_rcpt-like"/>
</dbReference>
<evidence type="ECO:0000256" key="4">
    <source>
        <dbReference type="ARBA" id="ARBA00023065"/>
    </source>
</evidence>
<reference evidence="8 9" key="1">
    <citation type="submission" date="2019-01" db="EMBL/GenBank/DDBJ databases">
        <title>Complete Genome Sequence and Annotation of the Paracoccus pantotrophus type strain DSM 2944.</title>
        <authorList>
            <person name="Bockwoldt J.A."/>
            <person name="Zimmermann M."/>
            <person name="Tiso T."/>
            <person name="Blank L.M."/>
        </authorList>
    </citation>
    <scope>NUCLEOTIDE SEQUENCE [LARGE SCALE GENOMIC DNA]</scope>
    <source>
        <strain evidence="8 9">DSM 2944</strain>
        <plasmid evidence="9">ppan2</plasmid>
    </source>
</reference>
<dbReference type="Gene3D" id="2.170.130.10">
    <property type="entry name" value="TonB-dependent receptor, plug domain"/>
    <property type="match status" value="1"/>
</dbReference>
<name>A0AAE6NW13_PARPN</name>
<feature type="region of interest" description="Disordered" evidence="6">
    <location>
        <begin position="1"/>
        <end position="20"/>
    </location>
</feature>
<evidence type="ECO:0000256" key="3">
    <source>
        <dbReference type="ARBA" id="ARBA00023004"/>
    </source>
</evidence>
<dbReference type="KEGG" id="ppan:ESD82_08275"/>
<accession>A0AAE6NW13</accession>
<feature type="domain" description="TonB-dependent receptor plug" evidence="7">
    <location>
        <begin position="64"/>
        <end position="166"/>
    </location>
</feature>
<evidence type="ECO:0000256" key="5">
    <source>
        <dbReference type="PROSITE-ProRule" id="PRU01360"/>
    </source>
</evidence>
<protein>
    <submittedName>
        <fullName evidence="8">TonB-dependent receptor plug domain-containing protein</fullName>
    </submittedName>
</protein>
<dbReference type="AlphaFoldDB" id="A0AAE6NW13"/>
<dbReference type="GO" id="GO:0009279">
    <property type="term" value="C:cell outer membrane"/>
    <property type="evidence" value="ECO:0007669"/>
    <property type="project" value="UniProtKB-SubCell"/>
</dbReference>
<evidence type="ECO:0000313" key="8">
    <source>
        <dbReference type="EMBL" id="QFG36227.1"/>
    </source>
</evidence>
<keyword evidence="1" id="KW-0410">Iron transport</keyword>
<keyword evidence="3" id="KW-0408">Iron</keyword>
<dbReference type="GO" id="GO:0015344">
    <property type="term" value="F:siderophore uptake transmembrane transporter activity"/>
    <property type="evidence" value="ECO:0007669"/>
    <property type="project" value="TreeGrafter"/>
</dbReference>
<evidence type="ECO:0000256" key="1">
    <source>
        <dbReference type="ARBA" id="ARBA00022496"/>
    </source>
</evidence>
<evidence type="ECO:0000313" key="9">
    <source>
        <dbReference type="Proteomes" id="UP000326453"/>
    </source>
</evidence>